<evidence type="ECO:0000256" key="3">
    <source>
        <dbReference type="ARBA" id="ARBA00023125"/>
    </source>
</evidence>
<evidence type="ECO:0000256" key="1">
    <source>
        <dbReference type="ARBA" id="ARBA00008396"/>
    </source>
</evidence>
<dbReference type="SMART" id="SM00363">
    <property type="entry name" value="S4"/>
    <property type="match status" value="1"/>
</dbReference>
<comment type="caution">
    <text evidence="7">The sequence shown here is derived from an EMBL/GenBank/DDBJ whole genome shotgun (WGS) entry which is preliminary data.</text>
</comment>
<evidence type="ECO:0000313" key="10">
    <source>
        <dbReference type="Proteomes" id="UP000034416"/>
    </source>
</evidence>
<feature type="domain" description="RNA-binding S4" evidence="6">
    <location>
        <begin position="4"/>
        <end position="68"/>
    </location>
</feature>
<evidence type="ECO:0000313" key="8">
    <source>
        <dbReference type="EMBL" id="ORA00188.1"/>
    </source>
</evidence>
<feature type="region of interest" description="Disordered" evidence="5">
    <location>
        <begin position="82"/>
        <end position="121"/>
    </location>
</feature>
<protein>
    <submittedName>
        <fullName evidence="9">RNA-binding S4 domain-containing protein</fullName>
    </submittedName>
    <submittedName>
        <fullName evidence="7 8">RNA-binding protein</fullName>
    </submittedName>
</protein>
<proteinExistence type="inferred from homology"/>
<organism evidence="7 10">
    <name type="scientific">Mycolicibacter arupensis</name>
    <dbReference type="NCBI Taxonomy" id="342002"/>
    <lineage>
        <taxon>Bacteria</taxon>
        <taxon>Bacillati</taxon>
        <taxon>Actinomycetota</taxon>
        <taxon>Actinomycetes</taxon>
        <taxon>Mycobacteriales</taxon>
        <taxon>Mycobacteriaceae</taxon>
        <taxon>Mycolicibacter</taxon>
    </lineage>
</organism>
<evidence type="ECO:0000313" key="9">
    <source>
        <dbReference type="EMBL" id="TXI57327.1"/>
    </source>
</evidence>
<evidence type="ECO:0000256" key="5">
    <source>
        <dbReference type="SAM" id="MobiDB-lite"/>
    </source>
</evidence>
<dbReference type="EMBL" id="LASW01000067">
    <property type="protein sequence ID" value="KKB98501.1"/>
    <property type="molecule type" value="Genomic_DNA"/>
</dbReference>
<feature type="compositionally biased region" description="Basic and acidic residues" evidence="5">
    <location>
        <begin position="111"/>
        <end position="121"/>
    </location>
</feature>
<dbReference type="RefSeq" id="WP_046190227.1">
    <property type="nucleotide sequence ID" value="NZ_JACKUJ010000019.1"/>
</dbReference>
<dbReference type="OrthoDB" id="9797176at2"/>
<evidence type="ECO:0000313" key="11">
    <source>
        <dbReference type="Proteomes" id="UP000192327"/>
    </source>
</evidence>
<evidence type="ECO:0000259" key="6">
    <source>
        <dbReference type="SMART" id="SM00363"/>
    </source>
</evidence>
<dbReference type="AlphaFoldDB" id="A0A0F5MUY1"/>
<dbReference type="EMBL" id="SSGD01000038">
    <property type="protein sequence ID" value="TXI57327.1"/>
    <property type="molecule type" value="Genomic_DNA"/>
</dbReference>
<dbReference type="EMBL" id="MVHH01000007">
    <property type="protein sequence ID" value="ORA00188.1"/>
    <property type="molecule type" value="Genomic_DNA"/>
</dbReference>
<dbReference type="InterPro" id="IPR002942">
    <property type="entry name" value="S4_RNA-bd"/>
</dbReference>
<dbReference type="InterPro" id="IPR036986">
    <property type="entry name" value="S4_RNA-bd_sf"/>
</dbReference>
<reference evidence="7" key="2">
    <citation type="submission" date="2015-04" db="EMBL/GenBank/DDBJ databases">
        <title>Genome sequence of Mycobacterium arupense strain GUC1.</title>
        <authorList>
            <person name="Greninger A.L."/>
            <person name="Cunningham G."/>
            <person name="Chiu C.Y."/>
            <person name="Miller S."/>
        </authorList>
    </citation>
    <scope>NUCLEOTIDE SEQUENCE</scope>
    <source>
        <strain evidence="7">GUC1</strain>
    </source>
</reference>
<comment type="similarity">
    <text evidence="1">Belongs to the HSP15 family.</text>
</comment>
<dbReference type="GO" id="GO:0003727">
    <property type="term" value="F:single-stranded RNA binding"/>
    <property type="evidence" value="ECO:0007669"/>
    <property type="project" value="InterPro"/>
</dbReference>
<evidence type="ECO:0000256" key="2">
    <source>
        <dbReference type="ARBA" id="ARBA00022884"/>
    </source>
</evidence>
<dbReference type="STRING" id="342002.BST15_05730"/>
<evidence type="ECO:0000313" key="12">
    <source>
        <dbReference type="Proteomes" id="UP000321797"/>
    </source>
</evidence>
<dbReference type="PROSITE" id="PS50889">
    <property type="entry name" value="S4"/>
    <property type="match status" value="1"/>
</dbReference>
<name>A0A0F5MUY1_9MYCO</name>
<evidence type="ECO:0000313" key="7">
    <source>
        <dbReference type="EMBL" id="KKB98501.1"/>
    </source>
</evidence>
<dbReference type="Proteomes" id="UP000321797">
    <property type="component" value="Unassembled WGS sequence"/>
</dbReference>
<keyword evidence="11" id="KW-1185">Reference proteome</keyword>
<dbReference type="Gene3D" id="3.10.290.10">
    <property type="entry name" value="RNA-binding S4 domain"/>
    <property type="match status" value="1"/>
</dbReference>
<dbReference type="PATRIC" id="fig|342002.3.peg.1998"/>
<keyword evidence="2 4" id="KW-0694">RNA-binding</keyword>
<reference evidence="10" key="1">
    <citation type="submission" date="2015-04" db="EMBL/GenBank/DDBJ databases">
        <title>Genome sequence of Mycobacterium arupense GUC1.</title>
        <authorList>
            <person name="Greninger A.L."/>
            <person name="Cunningham G."/>
            <person name="Chiu C.Y."/>
            <person name="Miller S."/>
        </authorList>
    </citation>
    <scope>NUCLEOTIDE SEQUENCE [LARGE SCALE GENOMIC DNA]</scope>
    <source>
        <strain evidence="10">GUC1</strain>
    </source>
</reference>
<evidence type="ECO:0000256" key="4">
    <source>
        <dbReference type="PROSITE-ProRule" id="PRU00182"/>
    </source>
</evidence>
<dbReference type="InterPro" id="IPR025708">
    <property type="entry name" value="HSP15"/>
</dbReference>
<dbReference type="Proteomes" id="UP000034416">
    <property type="component" value="Unassembled WGS sequence"/>
</dbReference>
<reference evidence="8 11" key="3">
    <citation type="submission" date="2016-12" db="EMBL/GenBank/DDBJ databases">
        <title>The new phylogeny of genus Mycobacterium.</title>
        <authorList>
            <person name="Tortoli E."/>
            <person name="Trovato A."/>
            <person name="Cirillo D.M."/>
        </authorList>
    </citation>
    <scope>NUCLEOTIDE SEQUENCE [LARGE SCALE GENOMIC DNA]</scope>
    <source>
        <strain evidence="8 11">DSM 44942</strain>
    </source>
</reference>
<dbReference type="PIRSF" id="PIRSF016821">
    <property type="entry name" value="HSP15"/>
    <property type="match status" value="1"/>
</dbReference>
<dbReference type="GO" id="GO:0034605">
    <property type="term" value="P:cellular response to heat"/>
    <property type="evidence" value="ECO:0007669"/>
    <property type="project" value="InterPro"/>
</dbReference>
<dbReference type="CDD" id="cd00165">
    <property type="entry name" value="S4"/>
    <property type="match status" value="1"/>
</dbReference>
<reference evidence="9 12" key="4">
    <citation type="submission" date="2018-09" db="EMBL/GenBank/DDBJ databases">
        <title>Metagenome Assembled Genomes from an Advanced Water Purification Facility.</title>
        <authorList>
            <person name="Stamps B.W."/>
            <person name="Spear J.R."/>
        </authorList>
    </citation>
    <scope>NUCLEOTIDE SEQUENCE [LARGE SCALE GENOMIC DNA]</scope>
    <source>
        <strain evidence="9">Bin_29_2</strain>
    </source>
</reference>
<dbReference type="SUPFAM" id="SSF55174">
    <property type="entry name" value="Alpha-L RNA-binding motif"/>
    <property type="match status" value="1"/>
</dbReference>
<sequence length="121" mass="13255">MESTRVDRWLWAVRITKTRPDAAAACRGGHVRVNNRPAKPATTVAPGDLVSALVGDRTRVVEVLRVIQKRVGAADAITCYLDRTPPAPPQAAAPIATRDRGAGRPTKRDRRALEKWRAQRG</sequence>
<dbReference type="Proteomes" id="UP000192327">
    <property type="component" value="Unassembled WGS sequence"/>
</dbReference>
<accession>A0A0F5MUY1</accession>
<dbReference type="GO" id="GO:0003677">
    <property type="term" value="F:DNA binding"/>
    <property type="evidence" value="ECO:0007669"/>
    <property type="project" value="UniProtKB-KW"/>
</dbReference>
<dbReference type="Pfam" id="PF01479">
    <property type="entry name" value="S4"/>
    <property type="match status" value="1"/>
</dbReference>
<keyword evidence="3" id="KW-0238">DNA-binding</keyword>
<dbReference type="GO" id="GO:0043023">
    <property type="term" value="F:ribosomal large subunit binding"/>
    <property type="evidence" value="ECO:0007669"/>
    <property type="project" value="InterPro"/>
</dbReference>
<gene>
    <name evidence="8" type="ORF">BST15_05730</name>
    <name evidence="9" type="ORF">E6Q54_08055</name>
    <name evidence="7" type="ORF">WR43_14080</name>
</gene>